<keyword evidence="2" id="KW-1185">Reference proteome</keyword>
<organism evidence="3">
    <name type="scientific">Haemonchus placei</name>
    <name type="common">Barber's pole worm</name>
    <dbReference type="NCBI Taxonomy" id="6290"/>
    <lineage>
        <taxon>Eukaryota</taxon>
        <taxon>Metazoa</taxon>
        <taxon>Ecdysozoa</taxon>
        <taxon>Nematoda</taxon>
        <taxon>Chromadorea</taxon>
        <taxon>Rhabditida</taxon>
        <taxon>Rhabditina</taxon>
        <taxon>Rhabditomorpha</taxon>
        <taxon>Strongyloidea</taxon>
        <taxon>Trichostrongylidae</taxon>
        <taxon>Haemonchus</taxon>
    </lineage>
</organism>
<accession>A0A0N4WJX5</accession>
<protein>
    <submittedName>
        <fullName evidence="3">Ovule protein</fullName>
    </submittedName>
</protein>
<evidence type="ECO:0000313" key="1">
    <source>
        <dbReference type="EMBL" id="VDO42617.1"/>
    </source>
</evidence>
<dbReference type="WBParaSite" id="HPLM_0001134401-mRNA-1">
    <property type="protein sequence ID" value="HPLM_0001134401-mRNA-1"/>
    <property type="gene ID" value="HPLM_0001134401"/>
</dbReference>
<evidence type="ECO:0000313" key="2">
    <source>
        <dbReference type="Proteomes" id="UP000268014"/>
    </source>
</evidence>
<reference evidence="1 2" key="2">
    <citation type="submission" date="2018-11" db="EMBL/GenBank/DDBJ databases">
        <authorList>
            <consortium name="Pathogen Informatics"/>
        </authorList>
    </citation>
    <scope>NUCLEOTIDE SEQUENCE [LARGE SCALE GENOMIC DNA]</scope>
    <source>
        <strain evidence="1 2">MHpl1</strain>
    </source>
</reference>
<gene>
    <name evidence="1" type="ORF">HPLM_LOCUS11336</name>
</gene>
<evidence type="ECO:0000313" key="3">
    <source>
        <dbReference type="WBParaSite" id="HPLM_0001134401-mRNA-1"/>
    </source>
</evidence>
<reference evidence="3" key="1">
    <citation type="submission" date="2017-02" db="UniProtKB">
        <authorList>
            <consortium name="WormBaseParasite"/>
        </authorList>
    </citation>
    <scope>IDENTIFICATION</scope>
</reference>
<dbReference type="AlphaFoldDB" id="A0A0N4WJX5"/>
<dbReference type="Proteomes" id="UP000268014">
    <property type="component" value="Unassembled WGS sequence"/>
</dbReference>
<sequence>MLVWMEVVPTRVKLRSGANWSSPTPLEAVYRCEVRIISVVKHIPFKKILLLSSKYTSYSQCGQYESEFL</sequence>
<name>A0A0N4WJX5_HAEPC</name>
<proteinExistence type="predicted"/>
<dbReference type="EMBL" id="UZAF01017537">
    <property type="protein sequence ID" value="VDO42617.1"/>
    <property type="molecule type" value="Genomic_DNA"/>
</dbReference>